<protein>
    <submittedName>
        <fullName evidence="1">Uncharacterized protein</fullName>
    </submittedName>
</protein>
<organism evidence="1 2">
    <name type="scientific">Rangifer tarandus platyrhynchus</name>
    <name type="common">Svalbard reindeer</name>
    <dbReference type="NCBI Taxonomy" id="3082113"/>
    <lineage>
        <taxon>Eukaryota</taxon>
        <taxon>Metazoa</taxon>
        <taxon>Chordata</taxon>
        <taxon>Craniata</taxon>
        <taxon>Vertebrata</taxon>
        <taxon>Euteleostomi</taxon>
        <taxon>Mammalia</taxon>
        <taxon>Eutheria</taxon>
        <taxon>Laurasiatheria</taxon>
        <taxon>Artiodactyla</taxon>
        <taxon>Ruminantia</taxon>
        <taxon>Pecora</taxon>
        <taxon>Cervidae</taxon>
        <taxon>Odocoileinae</taxon>
        <taxon>Rangifer</taxon>
    </lineage>
</organism>
<dbReference type="Proteomes" id="UP001176941">
    <property type="component" value="Chromosome 1"/>
</dbReference>
<accession>A0ABN8XQU4</accession>
<evidence type="ECO:0000313" key="1">
    <source>
        <dbReference type="EMBL" id="CAI9151378.1"/>
    </source>
</evidence>
<evidence type="ECO:0000313" key="2">
    <source>
        <dbReference type="Proteomes" id="UP001176941"/>
    </source>
</evidence>
<sequence length="113" mass="12380">MSPVLQSSHFPRCCLEADEGSVSRHFAAPIDSARVRFQYLRQLPDGFLVGGNSLFPSHPSATVGRLNNTLDSIPSFSTAAKVNIVGTGSLKPLKKECYRDSNIKCLPLVVEYR</sequence>
<dbReference type="EMBL" id="OX459937">
    <property type="protein sequence ID" value="CAI9151378.1"/>
    <property type="molecule type" value="Genomic_DNA"/>
</dbReference>
<gene>
    <name evidence="1" type="ORF">MRATA1EN1_LOCUS340</name>
</gene>
<keyword evidence="2" id="KW-1185">Reference proteome</keyword>
<name>A0ABN8XQU4_RANTA</name>
<reference evidence="1" key="1">
    <citation type="submission" date="2023-04" db="EMBL/GenBank/DDBJ databases">
        <authorList>
            <consortium name="ELIXIR-Norway"/>
        </authorList>
    </citation>
    <scope>NUCLEOTIDE SEQUENCE [LARGE SCALE GENOMIC DNA]</scope>
</reference>
<proteinExistence type="predicted"/>